<comment type="caution">
    <text evidence="2">The sequence shown here is derived from an EMBL/GenBank/DDBJ whole genome shotgun (WGS) entry which is preliminary data.</text>
</comment>
<name>A0A445FZT9_GLYSO</name>
<sequence>METESLLPEPTYGGIKRYLRRRRYQRLDGGGGATATGGKKTKMIRSRRRSPHRQWRMKAIPKLTWMVRSPLKMMAKLKNAYTNFMLKSMTTDNIFGSKRIPKVDPQVSKGYKGDAFEARLIFEISKALVASHELYPVH</sequence>
<protein>
    <submittedName>
        <fullName evidence="2">Uncharacterized protein</fullName>
    </submittedName>
</protein>
<dbReference type="PANTHER" id="PTHR33702:SF16">
    <property type="match status" value="1"/>
</dbReference>
<reference evidence="2 3" key="1">
    <citation type="submission" date="2018-09" db="EMBL/GenBank/DDBJ databases">
        <title>A high-quality reference genome of wild soybean provides a powerful tool to mine soybean genomes.</title>
        <authorList>
            <person name="Xie M."/>
            <person name="Chung C.Y.L."/>
            <person name="Li M.-W."/>
            <person name="Wong F.-L."/>
            <person name="Chan T.-F."/>
            <person name="Lam H.-M."/>
        </authorList>
    </citation>
    <scope>NUCLEOTIDE SEQUENCE [LARGE SCALE GENOMIC DNA]</scope>
    <source>
        <strain evidence="3">cv. W05</strain>
        <tissue evidence="2">Hypocotyl of etiolated seedlings</tissue>
    </source>
</reference>
<gene>
    <name evidence="2" type="ORF">D0Y65_049931</name>
</gene>
<organism evidence="2 3">
    <name type="scientific">Glycine soja</name>
    <name type="common">Wild soybean</name>
    <dbReference type="NCBI Taxonomy" id="3848"/>
    <lineage>
        <taxon>Eukaryota</taxon>
        <taxon>Viridiplantae</taxon>
        <taxon>Streptophyta</taxon>
        <taxon>Embryophyta</taxon>
        <taxon>Tracheophyta</taxon>
        <taxon>Spermatophyta</taxon>
        <taxon>Magnoliopsida</taxon>
        <taxon>eudicotyledons</taxon>
        <taxon>Gunneridae</taxon>
        <taxon>Pentapetalae</taxon>
        <taxon>rosids</taxon>
        <taxon>fabids</taxon>
        <taxon>Fabales</taxon>
        <taxon>Fabaceae</taxon>
        <taxon>Papilionoideae</taxon>
        <taxon>50 kb inversion clade</taxon>
        <taxon>NPAAA clade</taxon>
        <taxon>indigoferoid/millettioid clade</taxon>
        <taxon>Phaseoleae</taxon>
        <taxon>Glycine</taxon>
        <taxon>Glycine subgen. Soja</taxon>
    </lineage>
</organism>
<dbReference type="PANTHER" id="PTHR33702">
    <property type="entry name" value="BNAA09G40010D PROTEIN"/>
    <property type="match status" value="1"/>
</dbReference>
<evidence type="ECO:0000313" key="2">
    <source>
        <dbReference type="EMBL" id="RZB54253.1"/>
    </source>
</evidence>
<accession>A0A445FZT9</accession>
<evidence type="ECO:0000256" key="1">
    <source>
        <dbReference type="SAM" id="MobiDB-lite"/>
    </source>
</evidence>
<dbReference type="Gramene" id="XM_028357871.1">
    <property type="protein sequence ID" value="XP_028213672.1"/>
    <property type="gene ID" value="LOC114395990"/>
</dbReference>
<keyword evidence="3" id="KW-1185">Reference proteome</keyword>
<feature type="compositionally biased region" description="Basic residues" evidence="1">
    <location>
        <begin position="39"/>
        <end position="53"/>
    </location>
</feature>
<feature type="region of interest" description="Disordered" evidence="1">
    <location>
        <begin position="26"/>
        <end position="53"/>
    </location>
</feature>
<dbReference type="Proteomes" id="UP000289340">
    <property type="component" value="Chromosome 18"/>
</dbReference>
<proteinExistence type="predicted"/>
<evidence type="ECO:0000313" key="3">
    <source>
        <dbReference type="Proteomes" id="UP000289340"/>
    </source>
</evidence>
<dbReference type="AlphaFoldDB" id="A0A445FZT9"/>
<dbReference type="EMBL" id="QZWG01000018">
    <property type="protein sequence ID" value="RZB54253.1"/>
    <property type="molecule type" value="Genomic_DNA"/>
</dbReference>